<evidence type="ECO:0000256" key="2">
    <source>
        <dbReference type="ARBA" id="ARBA00012528"/>
    </source>
</evidence>
<dbReference type="Pfam" id="PF00990">
    <property type="entry name" value="GGDEF"/>
    <property type="match status" value="1"/>
</dbReference>
<accession>A0A6M4Y5F7</accession>
<dbReference type="Gene3D" id="3.30.450.20">
    <property type="entry name" value="PAS domain"/>
    <property type="match status" value="1"/>
</dbReference>
<sequence length="536" mass="60969">MDKRAVSKKTWSLVARMRLGLLLLFIPVLMLGGIYYLHMERSLQQELQQRLLATNHQLRHVFIEPYLHEMERQFTLIYDQVKVDDISGPRLNNAESYLKEWRLYKGVMADLIYIYVGTAERQMLIYPEWQADAGFDPRTRPWYQLASQHLGKMVWTEPYYDYTNGNLVIALARAITDKEGKVRGVFAVDAVLAPFSAQLNRHLDNGYQMIVNQSGKVLAHPDPSQLLKPMAHPSWLSRFSQEDGIFLDQDSRQFVAYSRLPERNWVLISVLPASSIQAVVARASLNVLGVVVLASVLYALLALVWSRYFRRMLDEISTMIRASRMPPDGVPQGGMHELRHVYAELAEVSKDYHEARQHANLDKLTGLYNRRFFDERLNRLLLEQHAFCLAMIDLDGFKLVNDNYGHQTGDVVLKRVAKLGNQLLEDHGWVCRYGGEELVVLLANPDIHFCQMLLEQYRIGVASLDWREPGLGITFSGGLVASVPGLDAKGLLDIVDAEVYRAKRDGKNRIYLGGVAPLAQHEVPPADDGVLSKEEA</sequence>
<dbReference type="InterPro" id="IPR000160">
    <property type="entry name" value="GGDEF_dom"/>
</dbReference>
<name>A0A6M4Y5F7_AERME</name>
<dbReference type="InterPro" id="IPR033479">
    <property type="entry name" value="dCache_1"/>
</dbReference>
<evidence type="ECO:0000313" key="11">
    <source>
        <dbReference type="Proteomes" id="UP000501427"/>
    </source>
</evidence>
<dbReference type="GO" id="GO:0052621">
    <property type="term" value="F:diguanylate cyclase activity"/>
    <property type="evidence" value="ECO:0007669"/>
    <property type="project" value="UniProtKB-EC"/>
</dbReference>
<dbReference type="NCBIfam" id="TIGR00254">
    <property type="entry name" value="GGDEF"/>
    <property type="match status" value="1"/>
</dbReference>
<dbReference type="InterPro" id="IPR043128">
    <property type="entry name" value="Rev_trsase/Diguanyl_cyclase"/>
</dbReference>
<comment type="subcellular location">
    <subcellularLocation>
        <location evidence="1">Cell membrane</location>
        <topology evidence="1">Multi-pass membrane protein</topology>
    </subcellularLocation>
</comment>
<feature type="domain" description="GGDEF" evidence="9">
    <location>
        <begin position="385"/>
        <end position="515"/>
    </location>
</feature>
<dbReference type="SMART" id="SM00267">
    <property type="entry name" value="GGDEF"/>
    <property type="match status" value="1"/>
</dbReference>
<dbReference type="EC" id="2.7.7.65" evidence="2"/>
<dbReference type="InterPro" id="IPR029151">
    <property type="entry name" value="Sensor-like_sf"/>
</dbReference>
<gene>
    <name evidence="10" type="ORF">E4184_01900</name>
</gene>
<evidence type="ECO:0000256" key="5">
    <source>
        <dbReference type="ARBA" id="ARBA00022989"/>
    </source>
</evidence>
<keyword evidence="4 8" id="KW-0812">Transmembrane</keyword>
<keyword evidence="6 8" id="KW-0472">Membrane</keyword>
<dbReference type="SUPFAM" id="SSF103190">
    <property type="entry name" value="Sensory domain-like"/>
    <property type="match status" value="1"/>
</dbReference>
<evidence type="ECO:0000256" key="1">
    <source>
        <dbReference type="ARBA" id="ARBA00004651"/>
    </source>
</evidence>
<dbReference type="PANTHER" id="PTHR45138:SF9">
    <property type="entry name" value="DIGUANYLATE CYCLASE DGCM-RELATED"/>
    <property type="match status" value="1"/>
</dbReference>
<dbReference type="CDD" id="cd01949">
    <property type="entry name" value="GGDEF"/>
    <property type="match status" value="1"/>
</dbReference>
<dbReference type="CDD" id="cd18773">
    <property type="entry name" value="PDC1_HK_sensor"/>
    <property type="match status" value="1"/>
</dbReference>
<dbReference type="GO" id="GO:0005886">
    <property type="term" value="C:plasma membrane"/>
    <property type="evidence" value="ECO:0007669"/>
    <property type="project" value="UniProtKB-SubCell"/>
</dbReference>
<dbReference type="Gene3D" id="3.30.70.270">
    <property type="match status" value="1"/>
</dbReference>
<evidence type="ECO:0000256" key="3">
    <source>
        <dbReference type="ARBA" id="ARBA00022475"/>
    </source>
</evidence>
<feature type="transmembrane region" description="Helical" evidence="8">
    <location>
        <begin position="283"/>
        <end position="305"/>
    </location>
</feature>
<protein>
    <recommendedName>
        <fullName evidence="2">diguanylate cyclase</fullName>
        <ecNumber evidence="2">2.7.7.65</ecNumber>
    </recommendedName>
</protein>
<dbReference type="Proteomes" id="UP000501427">
    <property type="component" value="Chromosome"/>
</dbReference>
<dbReference type="CDD" id="cd12912">
    <property type="entry name" value="PDC2_MCP_like"/>
    <property type="match status" value="1"/>
</dbReference>
<feature type="transmembrane region" description="Helical" evidence="8">
    <location>
        <begin position="21"/>
        <end position="38"/>
    </location>
</feature>
<keyword evidence="5 8" id="KW-1133">Transmembrane helix</keyword>
<evidence type="ECO:0000259" key="9">
    <source>
        <dbReference type="PROSITE" id="PS50887"/>
    </source>
</evidence>
<dbReference type="RefSeq" id="WP_171275285.1">
    <property type="nucleotide sequence ID" value="NZ_CAWPJG010000001.1"/>
</dbReference>
<keyword evidence="3" id="KW-1003">Cell membrane</keyword>
<dbReference type="InterPro" id="IPR050469">
    <property type="entry name" value="Diguanylate_Cyclase"/>
</dbReference>
<evidence type="ECO:0000256" key="7">
    <source>
        <dbReference type="ARBA" id="ARBA00034247"/>
    </source>
</evidence>
<dbReference type="EMBL" id="CP038441">
    <property type="protein sequence ID" value="QJT20350.1"/>
    <property type="molecule type" value="Genomic_DNA"/>
</dbReference>
<evidence type="ECO:0000256" key="6">
    <source>
        <dbReference type="ARBA" id="ARBA00023136"/>
    </source>
</evidence>
<evidence type="ECO:0000313" key="10">
    <source>
        <dbReference type="EMBL" id="QJT20350.1"/>
    </source>
</evidence>
<proteinExistence type="predicted"/>
<dbReference type="GO" id="GO:0043709">
    <property type="term" value="P:cell adhesion involved in single-species biofilm formation"/>
    <property type="evidence" value="ECO:0007669"/>
    <property type="project" value="TreeGrafter"/>
</dbReference>
<dbReference type="PROSITE" id="PS50887">
    <property type="entry name" value="GGDEF"/>
    <property type="match status" value="1"/>
</dbReference>
<comment type="catalytic activity">
    <reaction evidence="7">
        <text>2 GTP = 3',3'-c-di-GMP + 2 diphosphate</text>
        <dbReference type="Rhea" id="RHEA:24898"/>
        <dbReference type="ChEBI" id="CHEBI:33019"/>
        <dbReference type="ChEBI" id="CHEBI:37565"/>
        <dbReference type="ChEBI" id="CHEBI:58805"/>
        <dbReference type="EC" id="2.7.7.65"/>
    </reaction>
</comment>
<dbReference type="AlphaFoldDB" id="A0A6M4Y5F7"/>
<organism evidence="10 11">
    <name type="scientific">Aeromonas media</name>
    <dbReference type="NCBI Taxonomy" id="651"/>
    <lineage>
        <taxon>Bacteria</taxon>
        <taxon>Pseudomonadati</taxon>
        <taxon>Pseudomonadota</taxon>
        <taxon>Gammaproteobacteria</taxon>
        <taxon>Aeromonadales</taxon>
        <taxon>Aeromonadaceae</taxon>
        <taxon>Aeromonas</taxon>
    </lineage>
</organism>
<evidence type="ECO:0000256" key="4">
    <source>
        <dbReference type="ARBA" id="ARBA00022692"/>
    </source>
</evidence>
<dbReference type="Pfam" id="PF02743">
    <property type="entry name" value="dCache_1"/>
    <property type="match status" value="1"/>
</dbReference>
<dbReference type="SUPFAM" id="SSF55073">
    <property type="entry name" value="Nucleotide cyclase"/>
    <property type="match status" value="1"/>
</dbReference>
<evidence type="ECO:0000256" key="8">
    <source>
        <dbReference type="SAM" id="Phobius"/>
    </source>
</evidence>
<dbReference type="GO" id="GO:1902201">
    <property type="term" value="P:negative regulation of bacterial-type flagellum-dependent cell motility"/>
    <property type="evidence" value="ECO:0007669"/>
    <property type="project" value="TreeGrafter"/>
</dbReference>
<reference evidence="10 11" key="1">
    <citation type="submission" date="2019-03" db="EMBL/GenBank/DDBJ databases">
        <title>Novel transposon Tn6433 accelerates the dissemination of tet(E) in Aeromonas from aerobic biofilm under oxytetracycline stress.</title>
        <authorList>
            <person name="Shi Y."/>
            <person name="Tian Z."/>
            <person name="Zhang Y."/>
            <person name="Zhang H."/>
            <person name="Yang M."/>
        </authorList>
    </citation>
    <scope>NUCLEOTIDE SEQUENCE [LARGE SCALE GENOMIC DNA]</scope>
    <source>
        <strain evidence="10 11">T0.1-19</strain>
    </source>
</reference>
<dbReference type="InterPro" id="IPR029787">
    <property type="entry name" value="Nucleotide_cyclase"/>
</dbReference>
<dbReference type="PANTHER" id="PTHR45138">
    <property type="entry name" value="REGULATORY COMPONENTS OF SENSORY TRANSDUCTION SYSTEM"/>
    <property type="match status" value="1"/>
</dbReference>